<dbReference type="Pfam" id="PF00042">
    <property type="entry name" value="Globin"/>
    <property type="match status" value="1"/>
</dbReference>
<dbReference type="Ensembl" id="ENSONIT00000048012.1">
    <property type="protein sequence ID" value="ENSONIP00000058611.1"/>
    <property type="gene ID" value="ENSONIG00000040658.1"/>
</dbReference>
<organism evidence="9 10">
    <name type="scientific">Oreochromis niloticus</name>
    <name type="common">Nile tilapia</name>
    <name type="synonym">Tilapia nilotica</name>
    <dbReference type="NCBI Taxonomy" id="8128"/>
    <lineage>
        <taxon>Eukaryota</taxon>
        <taxon>Metazoa</taxon>
        <taxon>Chordata</taxon>
        <taxon>Craniata</taxon>
        <taxon>Vertebrata</taxon>
        <taxon>Euteleostomi</taxon>
        <taxon>Actinopterygii</taxon>
        <taxon>Neopterygii</taxon>
        <taxon>Teleostei</taxon>
        <taxon>Neoteleostei</taxon>
        <taxon>Acanthomorphata</taxon>
        <taxon>Ovalentaria</taxon>
        <taxon>Cichlomorphae</taxon>
        <taxon>Cichliformes</taxon>
        <taxon>Cichlidae</taxon>
        <taxon>African cichlids</taxon>
        <taxon>Pseudocrenilabrinae</taxon>
        <taxon>Oreochromini</taxon>
        <taxon>Oreochromis</taxon>
    </lineage>
</organism>
<reference evidence="10" key="1">
    <citation type="submission" date="2012-01" db="EMBL/GenBank/DDBJ databases">
        <title>The Genome Sequence of Oreochromis niloticus (Nile Tilapia).</title>
        <authorList>
            <consortium name="Broad Institute Genome Assembly Team"/>
            <consortium name="Broad Institute Sequencing Platform"/>
            <person name="Di Palma F."/>
            <person name="Johnson J."/>
            <person name="Lander E.S."/>
            <person name="Lindblad-Toh K."/>
        </authorList>
    </citation>
    <scope>NUCLEOTIDE SEQUENCE [LARGE SCALE GENOMIC DNA]</scope>
</reference>
<evidence type="ECO:0000256" key="1">
    <source>
        <dbReference type="ARBA" id="ARBA00008705"/>
    </source>
</evidence>
<keyword evidence="10" id="KW-1185">Reference proteome</keyword>
<dbReference type="GO" id="GO:0004601">
    <property type="term" value="F:peroxidase activity"/>
    <property type="evidence" value="ECO:0007669"/>
    <property type="project" value="TreeGrafter"/>
</dbReference>
<evidence type="ECO:0000256" key="5">
    <source>
        <dbReference type="ARBA" id="ARBA00022723"/>
    </source>
</evidence>
<proteinExistence type="inferred from homology"/>
<evidence type="ECO:0000256" key="3">
    <source>
        <dbReference type="ARBA" id="ARBA00022617"/>
    </source>
</evidence>
<dbReference type="PANTHER" id="PTHR11442:SF7">
    <property type="entry name" value="HEMOGLOBIN SUBUNIT EPSILON"/>
    <property type="match status" value="1"/>
</dbReference>
<dbReference type="GO" id="GO:0031838">
    <property type="term" value="C:haptoglobin-hemoglobin complex"/>
    <property type="evidence" value="ECO:0007669"/>
    <property type="project" value="TreeGrafter"/>
</dbReference>
<keyword evidence="5" id="KW-0479">Metal-binding</keyword>
<dbReference type="AlphaFoldDB" id="A0A669DGM1"/>
<dbReference type="GO" id="GO:0005344">
    <property type="term" value="F:oxygen carrier activity"/>
    <property type="evidence" value="ECO:0007669"/>
    <property type="project" value="UniProtKB-KW"/>
</dbReference>
<dbReference type="GO" id="GO:0019825">
    <property type="term" value="F:oxygen binding"/>
    <property type="evidence" value="ECO:0007669"/>
    <property type="project" value="InterPro"/>
</dbReference>
<evidence type="ECO:0000313" key="9">
    <source>
        <dbReference type="Ensembl" id="ENSONIP00000059759.1"/>
    </source>
</evidence>
<dbReference type="GO" id="GO:0042744">
    <property type="term" value="P:hydrogen peroxide catabolic process"/>
    <property type="evidence" value="ECO:0007669"/>
    <property type="project" value="TreeGrafter"/>
</dbReference>
<dbReference type="PROSITE" id="PS01033">
    <property type="entry name" value="GLOBIN"/>
    <property type="match status" value="1"/>
</dbReference>
<keyword evidence="6" id="KW-0408">Iron</keyword>
<dbReference type="Proteomes" id="UP000005207">
    <property type="component" value="Linkage group LG4"/>
</dbReference>
<dbReference type="InterPro" id="IPR012292">
    <property type="entry name" value="Globin/Proto"/>
</dbReference>
<evidence type="ECO:0000259" key="8">
    <source>
        <dbReference type="PROSITE" id="PS01033"/>
    </source>
</evidence>
<dbReference type="Gene3D" id="1.10.490.10">
    <property type="entry name" value="Globins"/>
    <property type="match status" value="1"/>
</dbReference>
<dbReference type="InterPro" id="IPR050056">
    <property type="entry name" value="Hemoglobin_oxygen_transport"/>
</dbReference>
<dbReference type="SUPFAM" id="SSF46458">
    <property type="entry name" value="Globin-like"/>
    <property type="match status" value="1"/>
</dbReference>
<dbReference type="Ensembl" id="ENSONIT00000043580.1">
    <property type="protein sequence ID" value="ENSONIP00000059759.1"/>
    <property type="gene ID" value="ENSONIG00000040658.1"/>
</dbReference>
<feature type="domain" description="Globin" evidence="8">
    <location>
        <begin position="83"/>
        <end position="227"/>
    </location>
</feature>
<gene>
    <name evidence="9" type="primary">LOC109201894</name>
</gene>
<comment type="similarity">
    <text evidence="1 7">Belongs to the globin family.</text>
</comment>
<dbReference type="GO" id="GO:0020037">
    <property type="term" value="F:heme binding"/>
    <property type="evidence" value="ECO:0007669"/>
    <property type="project" value="InterPro"/>
</dbReference>
<dbReference type="InterPro" id="IPR002337">
    <property type="entry name" value="Hemoglobin_b"/>
</dbReference>
<dbReference type="PANTHER" id="PTHR11442">
    <property type="entry name" value="HEMOGLOBIN FAMILY MEMBER"/>
    <property type="match status" value="1"/>
</dbReference>
<keyword evidence="3 7" id="KW-0349">Heme</keyword>
<keyword evidence="4 7" id="KW-0561">Oxygen transport</keyword>
<dbReference type="GO" id="GO:0046872">
    <property type="term" value="F:metal ion binding"/>
    <property type="evidence" value="ECO:0007669"/>
    <property type="project" value="UniProtKB-KW"/>
</dbReference>
<reference evidence="9" key="2">
    <citation type="submission" date="2025-05" db="UniProtKB">
        <authorList>
            <consortium name="Ensembl"/>
        </authorList>
    </citation>
    <scope>IDENTIFICATION</scope>
</reference>
<accession>A0A669DGM1</accession>
<dbReference type="GO" id="GO:0072562">
    <property type="term" value="C:blood microparticle"/>
    <property type="evidence" value="ECO:0007669"/>
    <property type="project" value="TreeGrafter"/>
</dbReference>
<dbReference type="PRINTS" id="PR00814">
    <property type="entry name" value="BETAHAEM"/>
</dbReference>
<dbReference type="GO" id="GO:0043177">
    <property type="term" value="F:organic acid binding"/>
    <property type="evidence" value="ECO:0007669"/>
    <property type="project" value="TreeGrafter"/>
</dbReference>
<dbReference type="InterPro" id="IPR009050">
    <property type="entry name" value="Globin-like_sf"/>
</dbReference>
<evidence type="ECO:0000256" key="4">
    <source>
        <dbReference type="ARBA" id="ARBA00022621"/>
    </source>
</evidence>
<dbReference type="GO" id="GO:0005833">
    <property type="term" value="C:hemoglobin complex"/>
    <property type="evidence" value="ECO:0007669"/>
    <property type="project" value="InterPro"/>
</dbReference>
<keyword evidence="2 7" id="KW-0813">Transport</keyword>
<dbReference type="CDD" id="cd08925">
    <property type="entry name" value="Hb-beta-like"/>
    <property type="match status" value="1"/>
</dbReference>
<evidence type="ECO:0000256" key="6">
    <source>
        <dbReference type="ARBA" id="ARBA00023004"/>
    </source>
</evidence>
<dbReference type="InterPro" id="IPR000971">
    <property type="entry name" value="Globin"/>
</dbReference>
<evidence type="ECO:0000256" key="2">
    <source>
        <dbReference type="ARBA" id="ARBA00022448"/>
    </source>
</evidence>
<name>A0A669DGM1_ORENI</name>
<sequence>MSPHKHDSNNFQYLEVSRVHSQSEGVQLTEAQKSSGQIVDFADSISNCSHHGCSVLLHRGRAGAQVLPVGEHKSNNQQSKMVVWTDFERTTIQDIFSKIDYAVVGQAAFSRCLTVYPWTQRYFGQFGNLYNAAAIASNPKVAAHGKVIMEALEKAVKDMDNIKATYAELSALHSEKLQVDPDNFMLLGDCLTIVVASQLGKNFTAEVHAAFQKFLAVVVSSLRRQYY</sequence>
<protein>
    <submittedName>
        <fullName evidence="9">Hemoglobin subunit beta</fullName>
    </submittedName>
</protein>
<evidence type="ECO:0000313" key="10">
    <source>
        <dbReference type="Proteomes" id="UP000005207"/>
    </source>
</evidence>
<dbReference type="GeneTree" id="ENSGT00940000157809"/>
<evidence type="ECO:0000256" key="7">
    <source>
        <dbReference type="RuleBase" id="RU000356"/>
    </source>
</evidence>
<dbReference type="GO" id="GO:0031720">
    <property type="term" value="F:haptoglobin binding"/>
    <property type="evidence" value="ECO:0007669"/>
    <property type="project" value="TreeGrafter"/>
</dbReference>
<dbReference type="FunFam" id="1.10.490.10:FF:000001">
    <property type="entry name" value="Hemoglobin subunit beta"/>
    <property type="match status" value="1"/>
</dbReference>